<evidence type="ECO:0000256" key="1">
    <source>
        <dbReference type="SAM" id="Phobius"/>
    </source>
</evidence>
<feature type="transmembrane region" description="Helical" evidence="1">
    <location>
        <begin position="367"/>
        <end position="388"/>
    </location>
</feature>
<feature type="transmembrane region" description="Helical" evidence="1">
    <location>
        <begin position="230"/>
        <end position="252"/>
    </location>
</feature>
<dbReference type="InterPro" id="IPR025291">
    <property type="entry name" value="DUF4153"/>
</dbReference>
<dbReference type="EMBL" id="FOYX01000001">
    <property type="protein sequence ID" value="SFR65251.1"/>
    <property type="molecule type" value="Genomic_DNA"/>
</dbReference>
<accession>A0A1I6IEZ5</accession>
<dbReference type="AlphaFoldDB" id="A0A1I6IEZ5"/>
<name>A0A1I6IEZ5_9FLAO</name>
<evidence type="ECO:0000313" key="3">
    <source>
        <dbReference type="Proteomes" id="UP000199462"/>
    </source>
</evidence>
<feature type="transmembrane region" description="Helical" evidence="1">
    <location>
        <begin position="53"/>
        <end position="81"/>
    </location>
</feature>
<evidence type="ECO:0000313" key="2">
    <source>
        <dbReference type="EMBL" id="SFR65251.1"/>
    </source>
</evidence>
<feature type="transmembrane region" description="Helical" evidence="1">
    <location>
        <begin position="172"/>
        <end position="190"/>
    </location>
</feature>
<keyword evidence="1" id="KW-0472">Membrane</keyword>
<keyword evidence="1" id="KW-0812">Transmembrane</keyword>
<feature type="transmembrane region" description="Helical" evidence="1">
    <location>
        <begin position="93"/>
        <end position="112"/>
    </location>
</feature>
<dbReference type="Proteomes" id="UP000199462">
    <property type="component" value="Unassembled WGS sequence"/>
</dbReference>
<gene>
    <name evidence="2" type="ORF">SAMN04488010_1591</name>
</gene>
<dbReference type="RefSeq" id="WP_091902549.1">
    <property type="nucleotide sequence ID" value="NZ_FOYX01000001.1"/>
</dbReference>
<sequence length="466" mass="53370">MNIHIKSILSALAFSLLFYSKSFGLNLFLISILVVVLVSTLKETRAMSWGYALTYILTSIFILINPTGFTVFVHFMALMVFIGKSISSKTSLYLSWLLGFTNLLVASIANFIQRQNSEEEKDTKKETSPKLLNRLKGGFFAGILLILFATLYKNANPVFENLVDQISFDFISFPWVFFTFLGYVIFLNILRPLDAQELIAVDVSQKNELETPTEIEIIGQKKQLESEHTLGSFIFIALNFLLVFFLVTDGIYLFQKGDISNAEYSASVHQGVYALMFSIVLAIILILYFFRGNLNFYKENTQIKTLTYVWISLNIILIVFTSYKNFTYVEALGLTYKRIGVFVYLLLTLTGLITAYIKVAEIKSFVYLVRTNIATVFTFLVLSAAVPWDKTITYFNLSTLENPDIHYLIDLGDTNSIQLYNYAKEKEVNYDLNISILEKHEEYITLQSEKTWQEYTFAQLAKNDTK</sequence>
<feature type="transmembrane region" description="Helical" evidence="1">
    <location>
        <begin position="272"/>
        <end position="290"/>
    </location>
</feature>
<dbReference type="Pfam" id="PF13687">
    <property type="entry name" value="DUF4153"/>
    <property type="match status" value="1"/>
</dbReference>
<proteinExistence type="predicted"/>
<keyword evidence="1" id="KW-1133">Transmembrane helix</keyword>
<feature type="transmembrane region" description="Helical" evidence="1">
    <location>
        <begin position="341"/>
        <end position="360"/>
    </location>
</feature>
<keyword evidence="3" id="KW-1185">Reference proteome</keyword>
<feature type="transmembrane region" description="Helical" evidence="1">
    <location>
        <begin position="133"/>
        <end position="152"/>
    </location>
</feature>
<reference evidence="3" key="1">
    <citation type="submission" date="2016-10" db="EMBL/GenBank/DDBJ databases">
        <authorList>
            <person name="Varghese N."/>
            <person name="Submissions S."/>
        </authorList>
    </citation>
    <scope>NUCLEOTIDE SEQUENCE [LARGE SCALE GENOMIC DNA]</scope>
    <source>
        <strain evidence="3">DSM 19891</strain>
    </source>
</reference>
<feature type="transmembrane region" description="Helical" evidence="1">
    <location>
        <begin position="302"/>
        <end position="321"/>
    </location>
</feature>
<organism evidence="2 3">
    <name type="scientific">Maribacter stanieri</name>
    <dbReference type="NCBI Taxonomy" id="440514"/>
    <lineage>
        <taxon>Bacteria</taxon>
        <taxon>Pseudomonadati</taxon>
        <taxon>Bacteroidota</taxon>
        <taxon>Flavobacteriia</taxon>
        <taxon>Flavobacteriales</taxon>
        <taxon>Flavobacteriaceae</taxon>
        <taxon>Maribacter</taxon>
    </lineage>
</organism>
<feature type="transmembrane region" description="Helical" evidence="1">
    <location>
        <begin position="23"/>
        <end position="41"/>
    </location>
</feature>
<dbReference type="STRING" id="440514.SAMN04488010_1591"/>
<protein>
    <submittedName>
        <fullName evidence="2">Uncharacterized protein</fullName>
    </submittedName>
</protein>